<sequence>MSSLASDASVAPFRFFDLARELRNLIYSHLTSESDVVYQIPGPMDHAETATTKDFCMAEFFLVNRQSKREYELEIFRPAHVIVHGVFPFDLDVYRALERVLPGYVGKIQHVTVQVEHAWYTRRHFGYGSVEGYFHREFCYKFCD</sequence>
<reference evidence="1 2" key="1">
    <citation type="submission" date="2021-11" db="EMBL/GenBank/DDBJ databases">
        <title>Black yeast isolated from Biological Soil Crust.</title>
        <authorList>
            <person name="Kurbessoian T."/>
        </authorList>
    </citation>
    <scope>NUCLEOTIDE SEQUENCE [LARGE SCALE GENOMIC DNA]</scope>
    <source>
        <strain evidence="1 2">CCFEE 5522</strain>
    </source>
</reference>
<evidence type="ECO:0000313" key="2">
    <source>
        <dbReference type="Proteomes" id="UP001324427"/>
    </source>
</evidence>
<proteinExistence type="predicted"/>
<gene>
    <name evidence="1" type="ORF">LTR36_004050</name>
</gene>
<comment type="caution">
    <text evidence="1">The sequence shown here is derived from an EMBL/GenBank/DDBJ whole genome shotgun (WGS) entry which is preliminary data.</text>
</comment>
<dbReference type="Proteomes" id="UP001324427">
    <property type="component" value="Unassembled WGS sequence"/>
</dbReference>
<evidence type="ECO:0000313" key="1">
    <source>
        <dbReference type="EMBL" id="KAK4544801.1"/>
    </source>
</evidence>
<dbReference type="EMBL" id="JAVFHQ010000023">
    <property type="protein sequence ID" value="KAK4544801.1"/>
    <property type="molecule type" value="Genomic_DNA"/>
</dbReference>
<dbReference type="AlphaFoldDB" id="A0AAV9JIR8"/>
<organism evidence="1 2">
    <name type="scientific">Oleoguttula mirabilis</name>
    <dbReference type="NCBI Taxonomy" id="1507867"/>
    <lineage>
        <taxon>Eukaryota</taxon>
        <taxon>Fungi</taxon>
        <taxon>Dikarya</taxon>
        <taxon>Ascomycota</taxon>
        <taxon>Pezizomycotina</taxon>
        <taxon>Dothideomycetes</taxon>
        <taxon>Dothideomycetidae</taxon>
        <taxon>Mycosphaerellales</taxon>
        <taxon>Teratosphaeriaceae</taxon>
        <taxon>Oleoguttula</taxon>
    </lineage>
</organism>
<keyword evidence="2" id="KW-1185">Reference proteome</keyword>
<accession>A0AAV9JIR8</accession>
<name>A0AAV9JIR8_9PEZI</name>
<protein>
    <submittedName>
        <fullName evidence="1">Uncharacterized protein</fullName>
    </submittedName>
</protein>